<gene>
    <name evidence="1" type="ORF">DHETER_LOCUS3589</name>
</gene>
<dbReference type="EMBL" id="CAJVPU010003145">
    <property type="protein sequence ID" value="CAG8513892.1"/>
    <property type="molecule type" value="Genomic_DNA"/>
</dbReference>
<sequence length="437" mass="50441">MNMCTIEYQVNEFDNISEISYNYFTKKLHFSEVRYFPILVKYPPTSIEGGGKKVVECEFLGCKVYKSVRICTGAKICEFALDELKNTTYTEINEDIDFYKVNQPVDSQILIEAKTHTKYLVFINIQYPYNSNTCIDKPQVCRYGKKSDDDLLSYFICSYFHLIEEGLRQKEKIIKLNCNVQFIKLVPIDINKTPFVVLICKGIHTHPPSPPVNISSGIKVNLECMIKDAIQTFERVTSKKLISSNLLKAYFGKELFTEIHFSLNNLKKLRYLVNKVQQKQFPNEQGLLECVEFYSNDWVLASLNPVFSKIPIDIWYSTSHDTNDPKAVMQEGFLEDKGTFHSIKIHQVSGISCSSHDQGIVSRTIHSVNQKIKKKRASTSKSKSAKKQKTVIKQINTQESDYTNNLKDIEISERRLALKEKEITLKEREAELELKKL</sequence>
<proteinExistence type="predicted"/>
<name>A0ACA9L782_9GLOM</name>
<keyword evidence="2" id="KW-1185">Reference proteome</keyword>
<dbReference type="Proteomes" id="UP000789702">
    <property type="component" value="Unassembled WGS sequence"/>
</dbReference>
<evidence type="ECO:0000313" key="1">
    <source>
        <dbReference type="EMBL" id="CAG8513892.1"/>
    </source>
</evidence>
<protein>
    <submittedName>
        <fullName evidence="1">16332_t:CDS:1</fullName>
    </submittedName>
</protein>
<accession>A0ACA9L782</accession>
<reference evidence="1" key="1">
    <citation type="submission" date="2021-06" db="EMBL/GenBank/DDBJ databases">
        <authorList>
            <person name="Kallberg Y."/>
            <person name="Tangrot J."/>
            <person name="Rosling A."/>
        </authorList>
    </citation>
    <scope>NUCLEOTIDE SEQUENCE</scope>
    <source>
        <strain evidence="1">IL203A</strain>
    </source>
</reference>
<organism evidence="1 2">
    <name type="scientific">Dentiscutata heterogama</name>
    <dbReference type="NCBI Taxonomy" id="1316150"/>
    <lineage>
        <taxon>Eukaryota</taxon>
        <taxon>Fungi</taxon>
        <taxon>Fungi incertae sedis</taxon>
        <taxon>Mucoromycota</taxon>
        <taxon>Glomeromycotina</taxon>
        <taxon>Glomeromycetes</taxon>
        <taxon>Diversisporales</taxon>
        <taxon>Gigasporaceae</taxon>
        <taxon>Dentiscutata</taxon>
    </lineage>
</organism>
<evidence type="ECO:0000313" key="2">
    <source>
        <dbReference type="Proteomes" id="UP000789702"/>
    </source>
</evidence>
<comment type="caution">
    <text evidence="1">The sequence shown here is derived from an EMBL/GenBank/DDBJ whole genome shotgun (WGS) entry which is preliminary data.</text>
</comment>